<comment type="caution">
    <text evidence="2">The sequence shown here is derived from an EMBL/GenBank/DDBJ whole genome shotgun (WGS) entry which is preliminary data.</text>
</comment>
<proteinExistence type="predicted"/>
<protein>
    <recommendedName>
        <fullName evidence="1">F-box domain-containing protein</fullName>
    </recommendedName>
</protein>
<evidence type="ECO:0000313" key="2">
    <source>
        <dbReference type="EMBL" id="PIC32425.1"/>
    </source>
</evidence>
<dbReference type="InterPro" id="IPR042317">
    <property type="entry name" value="She-1-like"/>
</dbReference>
<keyword evidence="3" id="KW-1185">Reference proteome</keyword>
<sequence>MSFDIDKLAEKTENLSIEPIYETNWCDMPDDIKLECIGKMELKERSSLRCTAKAERSLVDSQKMAVLSGCFYSLRDLWINNNHYTSLTSENGDAFSKEFEDLHKTIKLIKYILKIGVFENFTISSIDPIVEQGFANYTGEISAKNIELKHCQNETVVAVLQKMKNGVESIKIDCKEEIDYKIDEILEISQVQNVPYWHILNYDKTDSLHKIAQMWIDTNSKTGSIFQVSVKIGGSFEEFSEHFADRIVSESEKRVRISTNNPDCHILLERGLDEVITSTFYPQFFRLMVISAKTKGSEYYDNCKEWIFKMDSEPYLFHAIDL</sequence>
<dbReference type="InterPro" id="IPR001810">
    <property type="entry name" value="F-box_dom"/>
</dbReference>
<dbReference type="EMBL" id="PDUG01000004">
    <property type="protein sequence ID" value="PIC32425.1"/>
    <property type="molecule type" value="Genomic_DNA"/>
</dbReference>
<dbReference type="Pfam" id="PF00646">
    <property type="entry name" value="F-box"/>
    <property type="match status" value="1"/>
</dbReference>
<evidence type="ECO:0000313" key="3">
    <source>
        <dbReference type="Proteomes" id="UP000230233"/>
    </source>
</evidence>
<dbReference type="PANTHER" id="PTHR31006">
    <property type="entry name" value="F-BOX DOMAIN-CONTAINING PROTEIN-RELATED-RELATED"/>
    <property type="match status" value="1"/>
</dbReference>
<reference evidence="2" key="1">
    <citation type="journal article" date="2018" name="Science">
        <title>Rapid genome shrinkage in a self-fertile nematode reveals sperm competition proteins.</title>
        <authorList>
            <person name="Yin D."/>
            <person name="Schwarz E.M."/>
            <person name="Thomas C.G."/>
            <person name="Felde R.L."/>
            <person name="Korf I.F."/>
            <person name="Cutter A.D."/>
            <person name="Schartner C.M."/>
            <person name="Ralston E.J."/>
            <person name="Meyer B.J."/>
            <person name="Haag E.S."/>
        </authorList>
    </citation>
    <scope>NUCLEOTIDE SEQUENCE</scope>
    <source>
        <strain evidence="2">JU1422</strain>
    </source>
</reference>
<dbReference type="PANTHER" id="PTHR31006:SF3">
    <property type="entry name" value="F-BOX DOMAIN-CONTAINING PROTEIN-RELATED"/>
    <property type="match status" value="1"/>
</dbReference>
<feature type="domain" description="F-box" evidence="1">
    <location>
        <begin position="25"/>
        <end position="63"/>
    </location>
</feature>
<evidence type="ECO:0000259" key="1">
    <source>
        <dbReference type="Pfam" id="PF00646"/>
    </source>
</evidence>
<gene>
    <name evidence="2" type="primary">Cnig_chr_IV.g12756</name>
    <name evidence="2" type="ORF">B9Z55_012756</name>
</gene>
<organism evidence="2 3">
    <name type="scientific">Caenorhabditis nigoni</name>
    <dbReference type="NCBI Taxonomy" id="1611254"/>
    <lineage>
        <taxon>Eukaryota</taxon>
        <taxon>Metazoa</taxon>
        <taxon>Ecdysozoa</taxon>
        <taxon>Nematoda</taxon>
        <taxon>Chromadorea</taxon>
        <taxon>Rhabditida</taxon>
        <taxon>Rhabditina</taxon>
        <taxon>Rhabditomorpha</taxon>
        <taxon>Rhabditoidea</taxon>
        <taxon>Rhabditidae</taxon>
        <taxon>Peloderinae</taxon>
        <taxon>Caenorhabditis</taxon>
    </lineage>
</organism>
<dbReference type="AlphaFoldDB" id="A0A2G5TYP3"/>
<accession>A0A2G5TYP3</accession>
<name>A0A2G5TYP3_9PELO</name>
<dbReference type="Proteomes" id="UP000230233">
    <property type="component" value="Chromosome IV"/>
</dbReference>